<dbReference type="Proteomes" id="UP000266723">
    <property type="component" value="Unassembled WGS sequence"/>
</dbReference>
<sequence>MPSAATCLITSTYKLDRKGLAGNKVIRTLTPRRTTKGLIPSTRRQQTRIQIGHGQAQVWPSDHAQAKLGRCIATEHAHGSVAT</sequence>
<organism evidence="1 2">
    <name type="scientific">Brassica cretica</name>
    <name type="common">Mustard</name>
    <dbReference type="NCBI Taxonomy" id="69181"/>
    <lineage>
        <taxon>Eukaryota</taxon>
        <taxon>Viridiplantae</taxon>
        <taxon>Streptophyta</taxon>
        <taxon>Embryophyta</taxon>
        <taxon>Tracheophyta</taxon>
        <taxon>Spermatophyta</taxon>
        <taxon>Magnoliopsida</taxon>
        <taxon>eudicotyledons</taxon>
        <taxon>Gunneridae</taxon>
        <taxon>Pentapetalae</taxon>
        <taxon>rosids</taxon>
        <taxon>malvids</taxon>
        <taxon>Brassicales</taxon>
        <taxon>Brassicaceae</taxon>
        <taxon>Brassiceae</taxon>
        <taxon>Brassica</taxon>
    </lineage>
</organism>
<dbReference type="EMBL" id="QGKV02000759">
    <property type="protein sequence ID" value="KAF3566852.1"/>
    <property type="molecule type" value="Genomic_DNA"/>
</dbReference>
<evidence type="ECO:0000313" key="1">
    <source>
        <dbReference type="EMBL" id="KAF3566852.1"/>
    </source>
</evidence>
<comment type="caution">
    <text evidence="1">The sequence shown here is derived from an EMBL/GenBank/DDBJ whole genome shotgun (WGS) entry which is preliminary data.</text>
</comment>
<reference evidence="1 2" key="1">
    <citation type="journal article" date="2020" name="BMC Genomics">
        <title>Intraspecific diversification of the crop wild relative Brassica cretica Lam. using demographic model selection.</title>
        <authorList>
            <person name="Kioukis A."/>
            <person name="Michalopoulou V.A."/>
            <person name="Briers L."/>
            <person name="Pirintsos S."/>
            <person name="Studholme D.J."/>
            <person name="Pavlidis P."/>
            <person name="Sarris P.F."/>
        </authorList>
    </citation>
    <scope>NUCLEOTIDE SEQUENCE [LARGE SCALE GENOMIC DNA]</scope>
    <source>
        <strain evidence="2">cv. PFS-1207/04</strain>
    </source>
</reference>
<accession>A0ABQ7D5M3</accession>
<gene>
    <name evidence="1" type="ORF">DY000_02016949</name>
</gene>
<proteinExistence type="predicted"/>
<evidence type="ECO:0000313" key="2">
    <source>
        <dbReference type="Proteomes" id="UP000266723"/>
    </source>
</evidence>
<protein>
    <submittedName>
        <fullName evidence="1">Uncharacterized protein</fullName>
    </submittedName>
</protein>
<keyword evidence="2" id="KW-1185">Reference proteome</keyword>
<name>A0ABQ7D5M3_BRACR</name>